<reference evidence="2" key="1">
    <citation type="submission" date="2014-11" db="EMBL/GenBank/DDBJ databases">
        <authorList>
            <person name="Amaro Gonzalez C."/>
        </authorList>
    </citation>
    <scope>NUCLEOTIDE SEQUENCE</scope>
</reference>
<proteinExistence type="predicted"/>
<evidence type="ECO:0000256" key="1">
    <source>
        <dbReference type="SAM" id="MobiDB-lite"/>
    </source>
</evidence>
<accession>A0A0E9QSA5</accession>
<feature type="compositionally biased region" description="Basic and acidic residues" evidence="1">
    <location>
        <begin position="8"/>
        <end position="17"/>
    </location>
</feature>
<sequence>MWAAVLKAAERSSRIETEESAYYE</sequence>
<organism evidence="2">
    <name type="scientific">Anguilla anguilla</name>
    <name type="common">European freshwater eel</name>
    <name type="synonym">Muraena anguilla</name>
    <dbReference type="NCBI Taxonomy" id="7936"/>
    <lineage>
        <taxon>Eukaryota</taxon>
        <taxon>Metazoa</taxon>
        <taxon>Chordata</taxon>
        <taxon>Craniata</taxon>
        <taxon>Vertebrata</taxon>
        <taxon>Euteleostomi</taxon>
        <taxon>Actinopterygii</taxon>
        <taxon>Neopterygii</taxon>
        <taxon>Teleostei</taxon>
        <taxon>Anguilliformes</taxon>
        <taxon>Anguillidae</taxon>
        <taxon>Anguilla</taxon>
    </lineage>
</organism>
<reference evidence="2" key="2">
    <citation type="journal article" date="2015" name="Fish Shellfish Immunol.">
        <title>Early steps in the European eel (Anguilla anguilla)-Vibrio vulnificus interaction in the gills: Role of the RtxA13 toxin.</title>
        <authorList>
            <person name="Callol A."/>
            <person name="Pajuelo D."/>
            <person name="Ebbesson L."/>
            <person name="Teles M."/>
            <person name="MacKenzie S."/>
            <person name="Amaro C."/>
        </authorList>
    </citation>
    <scope>NUCLEOTIDE SEQUENCE</scope>
</reference>
<dbReference type="EMBL" id="GBXM01088756">
    <property type="protein sequence ID" value="JAH19821.1"/>
    <property type="molecule type" value="Transcribed_RNA"/>
</dbReference>
<protein>
    <submittedName>
        <fullName evidence="2">Uncharacterized protein</fullName>
    </submittedName>
</protein>
<evidence type="ECO:0000313" key="2">
    <source>
        <dbReference type="EMBL" id="JAH19821.1"/>
    </source>
</evidence>
<feature type="region of interest" description="Disordered" evidence="1">
    <location>
        <begin position="1"/>
        <end position="24"/>
    </location>
</feature>
<dbReference type="AlphaFoldDB" id="A0A0E9QSA5"/>
<name>A0A0E9QSA5_ANGAN</name>